<accession>A0A8H7BJW6</accession>
<evidence type="ECO:0000313" key="3">
    <source>
        <dbReference type="EMBL" id="KAF7725772.1"/>
    </source>
</evidence>
<feature type="compositionally biased region" description="Pro residues" evidence="2">
    <location>
        <begin position="347"/>
        <end position="362"/>
    </location>
</feature>
<dbReference type="OrthoDB" id="2258064at2759"/>
<dbReference type="AlphaFoldDB" id="A0A8H7BJW6"/>
<feature type="compositionally biased region" description="Polar residues" evidence="2">
    <location>
        <begin position="324"/>
        <end position="333"/>
    </location>
</feature>
<feature type="region of interest" description="Disordered" evidence="2">
    <location>
        <begin position="291"/>
        <end position="384"/>
    </location>
</feature>
<protein>
    <submittedName>
        <fullName evidence="3">Uncharacterized protein</fullName>
    </submittedName>
</protein>
<evidence type="ECO:0000313" key="4">
    <source>
        <dbReference type="Proteomes" id="UP000605846"/>
    </source>
</evidence>
<feature type="compositionally biased region" description="Low complexity" evidence="2">
    <location>
        <begin position="291"/>
        <end position="303"/>
    </location>
</feature>
<feature type="compositionally biased region" description="Polar residues" evidence="2">
    <location>
        <begin position="34"/>
        <end position="72"/>
    </location>
</feature>
<proteinExistence type="predicted"/>
<feature type="coiled-coil region" evidence="1">
    <location>
        <begin position="97"/>
        <end position="145"/>
    </location>
</feature>
<reference evidence="3" key="1">
    <citation type="submission" date="2020-01" db="EMBL/GenBank/DDBJ databases">
        <title>Genome Sequencing of Three Apophysomyces-Like Fungal Strains Confirms a Novel Fungal Genus in the Mucoromycota with divergent Burkholderia-like Endosymbiotic Bacteria.</title>
        <authorList>
            <person name="Stajich J.E."/>
            <person name="Macias A.M."/>
            <person name="Carter-House D."/>
            <person name="Lovett B."/>
            <person name="Kasson L.R."/>
            <person name="Berry K."/>
            <person name="Grigoriev I."/>
            <person name="Chang Y."/>
            <person name="Spatafora J."/>
            <person name="Kasson M.T."/>
        </authorList>
    </citation>
    <scope>NUCLEOTIDE SEQUENCE</scope>
    <source>
        <strain evidence="3">NRRL A-21654</strain>
    </source>
</reference>
<keyword evidence="4" id="KW-1185">Reference proteome</keyword>
<dbReference type="EMBL" id="JABAYA010000090">
    <property type="protein sequence ID" value="KAF7725772.1"/>
    <property type="molecule type" value="Genomic_DNA"/>
</dbReference>
<feature type="coiled-coil region" evidence="1">
    <location>
        <begin position="225"/>
        <end position="263"/>
    </location>
</feature>
<dbReference type="Proteomes" id="UP000605846">
    <property type="component" value="Unassembled WGS sequence"/>
</dbReference>
<name>A0A8H7BJW6_9FUNG</name>
<evidence type="ECO:0000256" key="2">
    <source>
        <dbReference type="SAM" id="MobiDB-lite"/>
    </source>
</evidence>
<organism evidence="3 4">
    <name type="scientific">Apophysomyces ossiformis</name>
    <dbReference type="NCBI Taxonomy" id="679940"/>
    <lineage>
        <taxon>Eukaryota</taxon>
        <taxon>Fungi</taxon>
        <taxon>Fungi incertae sedis</taxon>
        <taxon>Mucoromycota</taxon>
        <taxon>Mucoromycotina</taxon>
        <taxon>Mucoromycetes</taxon>
        <taxon>Mucorales</taxon>
        <taxon>Mucorineae</taxon>
        <taxon>Mucoraceae</taxon>
        <taxon>Apophysomyces</taxon>
    </lineage>
</organism>
<gene>
    <name evidence="3" type="ORF">EC973_009389</name>
</gene>
<evidence type="ECO:0000256" key="1">
    <source>
        <dbReference type="SAM" id="Coils"/>
    </source>
</evidence>
<sequence length="467" mass="53198">MSVSGQPRRVDRELERIKSLGVVSKTFTIDEPVTPSSTSSAGTSDQNFSVTHPDTRRSSLCSDDTIETNPTQEDMPLEEQTHVWASPSSSEDPHSRIEYLEQRHADDLQLLEEAREEVAFYKQQLSQQERTMKETIQTYLEQKEQETIKIRQLSEIISKQDRLIAELEHHQPGTELQALRQELAELREAKLQLMQMITSLHGELEMSQGQTRLMMLVSTEIQNSFDKQKQQVDQHMEMLQNELREKEELLRQYQLEMPRQTEDTVIVRPRTNSTSTFGSSLCHLEEERISQLSYTSSQRSRSSIPKAVHDSRRRSSSSRRSSSTHTSTNNGSPRRSYIAKWSGTTAIPPPTPPPNDPLPPVPTIDVSRSHRSLSPPRTVPPRNMLPPGNSPTKHVSVDVASTQSASAVHATSSLRVDDWQQPRVGTKWMDDPENTIDPVRSRSSTSVSEKQRSAFWKGMKKKWIVRS</sequence>
<feature type="region of interest" description="Disordered" evidence="2">
    <location>
        <begin position="422"/>
        <end position="453"/>
    </location>
</feature>
<keyword evidence="1" id="KW-0175">Coiled coil</keyword>
<comment type="caution">
    <text evidence="3">The sequence shown here is derived from an EMBL/GenBank/DDBJ whole genome shotgun (WGS) entry which is preliminary data.</text>
</comment>
<feature type="region of interest" description="Disordered" evidence="2">
    <location>
        <begin position="24"/>
        <end position="72"/>
    </location>
</feature>